<dbReference type="Pfam" id="PF21304">
    <property type="entry name" value="T3S_SPI-1_N0"/>
    <property type="match status" value="1"/>
</dbReference>
<dbReference type="HAMAP" id="MF_02219">
    <property type="entry name" value="Type_III_secretin"/>
    <property type="match status" value="1"/>
</dbReference>
<keyword evidence="3 4" id="KW-0813">Transport</keyword>
<keyword evidence="2 3" id="KW-0732">Signal</keyword>
<dbReference type="Pfam" id="PF00263">
    <property type="entry name" value="Secretin"/>
    <property type="match status" value="1"/>
</dbReference>
<evidence type="ECO:0000256" key="4">
    <source>
        <dbReference type="RuleBase" id="RU004004"/>
    </source>
</evidence>
<feature type="chain" id="PRO_5044902162" description="Type 3 secretion system secretin" evidence="3">
    <location>
        <begin position="27"/>
        <end position="627"/>
    </location>
</feature>
<comment type="similarity">
    <text evidence="3">Belongs to the bacterial secretin family. T3SS SctC subfamily.</text>
</comment>
<protein>
    <recommendedName>
        <fullName evidence="3">Type 3 secretion system secretin</fullName>
        <shortName evidence="3">T3SS secretin</shortName>
    </recommendedName>
</protein>
<name>A0ABN0FZN9_9BURK</name>
<feature type="domain" description="Type II/III secretion system secretin-like" evidence="6">
    <location>
        <begin position="426"/>
        <end position="589"/>
    </location>
</feature>
<evidence type="ECO:0000259" key="7">
    <source>
        <dbReference type="Pfam" id="PF03958"/>
    </source>
</evidence>
<dbReference type="Proteomes" id="UP000004682">
    <property type="component" value="Unassembled WGS sequence"/>
</dbReference>
<dbReference type="InterPro" id="IPR049034">
    <property type="entry name" value="T3S_SPI-1_N0"/>
</dbReference>
<dbReference type="InterPro" id="IPR050810">
    <property type="entry name" value="Bact_Secretion_Sys_Channel"/>
</dbReference>
<reference evidence="10" key="1">
    <citation type="journal article" date="2012" name="J. Bacteriol.">
        <title>Revised Genome Sequence of Burkholderia thailandensis MSMB43 with Improved Annotation.</title>
        <authorList>
            <person name="Zhuo Y."/>
            <person name="Liu L."/>
            <person name="Wang Q."/>
            <person name="Liu X."/>
            <person name="Ren B."/>
            <person name="Liu M."/>
            <person name="Ni P."/>
            <person name="Cheng Y.Q."/>
            <person name="Zhang L."/>
        </authorList>
    </citation>
    <scope>NUCLEOTIDE SEQUENCE [LARGE SCALE GENOMIC DNA]</scope>
    <source>
        <strain evidence="10">MSMB43</strain>
    </source>
</reference>
<dbReference type="PRINTS" id="PR01337">
    <property type="entry name" value="TYPE3OMGPROT"/>
</dbReference>
<sequence precursor="true">MMYADTARRHAAALAASLLMTGAALAAPTDAAPPADSGGPPVRLDAADGAARAAAQPAGVAPQDGERHFVANDASISVLLNALSGRLRKPIVASDKVRRKHVTGEFDLARGRALLAQLGESMSLLWYDDGASIYIYDNSEIKNAVISMRHATVRNLRDFIRQTRLYDPRFPVRGDDLSNTFYVTGAPVYVNLVAAAARYLDEVRSNEASDRQVVRVVQLHNSFVVDRQYALRDKEIDIPGMATVLGRIFGPARPGAPAMSSAAPVASVASVDAAARGGAGGAIGKTAFSLADALPAPLDAGNAPGGAGSPDSAHPTSAASPSGGVAVPASDGVRAVAYPDTNSVILVGRLDKVQDMEALIRSLDVEKRQIELSLWIIDIRKSRLDQLGIDWQGALNAPGIGVGFNNRGGGNVTTLDGTKFLASVAALSQTGDATVISRPIVLTQENVPATFDSNQTFYAKLIGERAVQLDHVTYGTLVNVLPRLTRDASQVEMIVDIEDGNTDGATSDGQIVVDNNAMPLVNRTEINTVARVPREMSLLIGGNTRDDVTRRTFRIPGLASIPLIGGLFRGHSDRHEQVVRVFLIQPKLLRAGAAWPDGQPWESGDPSDNATLRATVQMLKPYMDDRS</sequence>
<dbReference type="RefSeq" id="WP_006028907.1">
    <property type="nucleotide sequence ID" value="NZ_JH692067.1"/>
</dbReference>
<evidence type="ECO:0000256" key="2">
    <source>
        <dbReference type="ARBA" id="ARBA00022729"/>
    </source>
</evidence>
<dbReference type="PANTHER" id="PTHR30332:SF5">
    <property type="entry name" value="SPI-1 TYPE 3 SECRETION SYSTEM SECRETIN"/>
    <property type="match status" value="1"/>
</dbReference>
<evidence type="ECO:0000313" key="9">
    <source>
        <dbReference type="EMBL" id="EIP85439.1"/>
    </source>
</evidence>
<dbReference type="EMBL" id="JH692067">
    <property type="protein sequence ID" value="EIP85439.1"/>
    <property type="molecule type" value="Genomic_DNA"/>
</dbReference>
<dbReference type="InterPro" id="IPR004846">
    <property type="entry name" value="T2SS/T3SS_dom"/>
</dbReference>
<evidence type="ECO:0000256" key="5">
    <source>
        <dbReference type="SAM" id="MobiDB-lite"/>
    </source>
</evidence>
<feature type="region of interest" description="Disordered" evidence="5">
    <location>
        <begin position="301"/>
        <end position="325"/>
    </location>
</feature>
<comment type="subunit">
    <text evidence="3">The core secretion machinery of the T3SS is composed of approximately 20 different proteins, including cytoplasmic components, a base, an export apparatus and a needle. This subunit is part of the base, which anchors the injectisome in the bacterial cell envelope. Forms a stable homooligomeric complex.</text>
</comment>
<feature type="domain" description="SPI-1 type 3 secretion system secretin N0" evidence="8">
    <location>
        <begin position="69"/>
        <end position="137"/>
    </location>
</feature>
<dbReference type="Gene3D" id="3.30.1370.120">
    <property type="match status" value="2"/>
</dbReference>
<comment type="function">
    <text evidence="3">Component of the type III secretion system (T3SS), also called injectisome, which is used to inject bacterial effector proteins into eukaryotic host cells. Forms a ring-shaped multimeric structure with an apparent central pore in the outer membrane.</text>
</comment>
<feature type="domain" description="NolW-like" evidence="7">
    <location>
        <begin position="144"/>
        <end position="203"/>
    </location>
</feature>
<dbReference type="InterPro" id="IPR005644">
    <property type="entry name" value="NolW-like"/>
</dbReference>
<keyword evidence="3" id="KW-0653">Protein transport</keyword>
<feature type="domain" description="NolW-like" evidence="7">
    <location>
        <begin position="214"/>
        <end position="369"/>
    </location>
</feature>
<evidence type="ECO:0000256" key="3">
    <source>
        <dbReference type="HAMAP-Rule" id="MF_02219"/>
    </source>
</evidence>
<evidence type="ECO:0000313" key="10">
    <source>
        <dbReference type="Proteomes" id="UP000004682"/>
    </source>
</evidence>
<keyword evidence="3" id="KW-0472">Membrane</keyword>
<accession>A0ABN0FZN9</accession>
<keyword evidence="10" id="KW-1185">Reference proteome</keyword>
<dbReference type="PANTHER" id="PTHR30332">
    <property type="entry name" value="PROBABLE GENERAL SECRETION PATHWAY PROTEIN D"/>
    <property type="match status" value="1"/>
</dbReference>
<evidence type="ECO:0000256" key="1">
    <source>
        <dbReference type="ARBA" id="ARBA00004442"/>
    </source>
</evidence>
<dbReference type="Gene3D" id="3.55.50.30">
    <property type="match status" value="1"/>
</dbReference>
<keyword evidence="3" id="KW-0998">Cell outer membrane</keyword>
<dbReference type="Pfam" id="PF03958">
    <property type="entry name" value="Secretin_N"/>
    <property type="match status" value="2"/>
</dbReference>
<gene>
    <name evidence="3" type="primary">sctC</name>
    <name evidence="9" type="ORF">A33K_17993</name>
</gene>
<dbReference type="InterPro" id="IPR038591">
    <property type="entry name" value="NolW-like_sf"/>
</dbReference>
<dbReference type="NCBIfam" id="TIGR02516">
    <property type="entry name" value="type_III_yscC"/>
    <property type="match status" value="1"/>
</dbReference>
<keyword evidence="3" id="KW-0811">Translocation</keyword>
<dbReference type="InterPro" id="IPR003522">
    <property type="entry name" value="T3SS_OM_pore_YscC"/>
</dbReference>
<evidence type="ECO:0000259" key="8">
    <source>
        <dbReference type="Pfam" id="PF21304"/>
    </source>
</evidence>
<proteinExistence type="inferred from homology"/>
<feature type="signal peptide" evidence="3">
    <location>
        <begin position="1"/>
        <end position="26"/>
    </location>
</feature>
<comment type="subcellular location">
    <subcellularLocation>
        <location evidence="1 3 4">Cell outer membrane</location>
    </subcellularLocation>
</comment>
<organism evidence="9 10">
    <name type="scientific">Burkholderia humptydooensis MSMB43</name>
    <dbReference type="NCBI Taxonomy" id="441157"/>
    <lineage>
        <taxon>Bacteria</taxon>
        <taxon>Pseudomonadati</taxon>
        <taxon>Pseudomonadota</taxon>
        <taxon>Betaproteobacteria</taxon>
        <taxon>Burkholderiales</taxon>
        <taxon>Burkholderiaceae</taxon>
        <taxon>Burkholderia</taxon>
        <taxon>pseudomallei group</taxon>
    </lineage>
</organism>
<evidence type="ECO:0000259" key="6">
    <source>
        <dbReference type="Pfam" id="PF00263"/>
    </source>
</evidence>